<name>A0A059BQZ7_EUCGR</name>
<dbReference type="AlphaFoldDB" id="A0A059BQZ7"/>
<organism evidence="1">
    <name type="scientific">Eucalyptus grandis</name>
    <name type="common">Flooded gum</name>
    <dbReference type="NCBI Taxonomy" id="71139"/>
    <lineage>
        <taxon>Eukaryota</taxon>
        <taxon>Viridiplantae</taxon>
        <taxon>Streptophyta</taxon>
        <taxon>Embryophyta</taxon>
        <taxon>Tracheophyta</taxon>
        <taxon>Spermatophyta</taxon>
        <taxon>Magnoliopsida</taxon>
        <taxon>eudicotyledons</taxon>
        <taxon>Gunneridae</taxon>
        <taxon>Pentapetalae</taxon>
        <taxon>rosids</taxon>
        <taxon>malvids</taxon>
        <taxon>Myrtales</taxon>
        <taxon>Myrtaceae</taxon>
        <taxon>Myrtoideae</taxon>
        <taxon>Eucalypteae</taxon>
        <taxon>Eucalyptus</taxon>
    </lineage>
</organism>
<dbReference type="EMBL" id="KK198758">
    <property type="protein sequence ID" value="KCW68612.1"/>
    <property type="molecule type" value="Genomic_DNA"/>
</dbReference>
<evidence type="ECO:0000313" key="1">
    <source>
        <dbReference type="EMBL" id="KCW68612.1"/>
    </source>
</evidence>
<proteinExistence type="predicted"/>
<reference evidence="1" key="1">
    <citation type="submission" date="2013-07" db="EMBL/GenBank/DDBJ databases">
        <title>The genome of Eucalyptus grandis.</title>
        <authorList>
            <person name="Schmutz J."/>
            <person name="Hayes R."/>
            <person name="Myburg A."/>
            <person name="Tuskan G."/>
            <person name="Grattapaglia D."/>
            <person name="Rokhsar D.S."/>
        </authorList>
    </citation>
    <scope>NUCLEOTIDE SEQUENCE</scope>
    <source>
        <tissue evidence="1">Leaf extractions</tissue>
    </source>
</reference>
<sequence length="81" mass="9661">MQLSLKTYIEYVILGCHLSDMQIILSIIQPIKRFRTYCAKFKTSDSLFPLKRIRTKNTKFKKKKKLHFKQMENISLRSGVH</sequence>
<dbReference type="Gramene" id="KCW68612">
    <property type="protein sequence ID" value="KCW68612"/>
    <property type="gene ID" value="EUGRSUZ_F02221"/>
</dbReference>
<dbReference type="InParanoid" id="A0A059BQZ7"/>
<protein>
    <submittedName>
        <fullName evidence="1">Uncharacterized protein</fullName>
    </submittedName>
</protein>
<accession>A0A059BQZ7</accession>
<gene>
    <name evidence="1" type="ORF">EUGRSUZ_F02221</name>
</gene>